<reference evidence="1 2" key="1">
    <citation type="journal article" date="2010" name="Proc. Natl. Acad. Sci. U.S.A.">
        <title>Insights into evolution of multicellular fungi from the assembled chromosomes of the mushroom Coprinopsis cinerea (Coprinus cinereus).</title>
        <authorList>
            <person name="Stajich J.E."/>
            <person name="Wilke S.K."/>
            <person name="Ahren D."/>
            <person name="Au C.H."/>
            <person name="Birren B.W."/>
            <person name="Borodovsky M."/>
            <person name="Burns C."/>
            <person name="Canback B."/>
            <person name="Casselton L.A."/>
            <person name="Cheng C.K."/>
            <person name="Deng J."/>
            <person name="Dietrich F.S."/>
            <person name="Fargo D.C."/>
            <person name="Farman M.L."/>
            <person name="Gathman A.C."/>
            <person name="Goldberg J."/>
            <person name="Guigo R."/>
            <person name="Hoegger P.J."/>
            <person name="Hooker J.B."/>
            <person name="Huggins A."/>
            <person name="James T.Y."/>
            <person name="Kamada T."/>
            <person name="Kilaru S."/>
            <person name="Kodira C."/>
            <person name="Kues U."/>
            <person name="Kupfer D."/>
            <person name="Kwan H.S."/>
            <person name="Lomsadze A."/>
            <person name="Li W."/>
            <person name="Lilly W.W."/>
            <person name="Ma L.J."/>
            <person name="Mackey A.J."/>
            <person name="Manning G."/>
            <person name="Martin F."/>
            <person name="Muraguchi H."/>
            <person name="Natvig D.O."/>
            <person name="Palmerini H."/>
            <person name="Ramesh M.A."/>
            <person name="Rehmeyer C.J."/>
            <person name="Roe B.A."/>
            <person name="Shenoy N."/>
            <person name="Stanke M."/>
            <person name="Ter-Hovhannisyan V."/>
            <person name="Tunlid A."/>
            <person name="Velagapudi R."/>
            <person name="Vision T.J."/>
            <person name="Zeng Q."/>
            <person name="Zolan M.E."/>
            <person name="Pukkila P.J."/>
        </authorList>
    </citation>
    <scope>NUCLEOTIDE SEQUENCE [LARGE SCALE GENOMIC DNA]</scope>
    <source>
        <strain evidence="2">Okayama-7 / 130 / ATCC MYA-4618 / FGSC 9003</strain>
    </source>
</reference>
<evidence type="ECO:0000313" key="1">
    <source>
        <dbReference type="EMBL" id="EFI27107.1"/>
    </source>
</evidence>
<organism evidence="1 2">
    <name type="scientific">Coprinopsis cinerea (strain Okayama-7 / 130 / ATCC MYA-4618 / FGSC 9003)</name>
    <name type="common">Inky cap fungus</name>
    <name type="synonym">Hormographiella aspergillata</name>
    <dbReference type="NCBI Taxonomy" id="240176"/>
    <lineage>
        <taxon>Eukaryota</taxon>
        <taxon>Fungi</taxon>
        <taxon>Dikarya</taxon>
        <taxon>Basidiomycota</taxon>
        <taxon>Agaricomycotina</taxon>
        <taxon>Agaricomycetes</taxon>
        <taxon>Agaricomycetidae</taxon>
        <taxon>Agaricales</taxon>
        <taxon>Agaricineae</taxon>
        <taxon>Psathyrellaceae</taxon>
        <taxon>Coprinopsis</taxon>
    </lineage>
</organism>
<dbReference type="InParanoid" id="D6RPB4"/>
<dbReference type="VEuPathDB" id="FungiDB:CC1G_14932"/>
<gene>
    <name evidence="1" type="ORF">CC1G_14932</name>
</gene>
<dbReference type="GeneID" id="9379392"/>
<name>D6RPB4_COPC7</name>
<protein>
    <submittedName>
        <fullName evidence="1">Uncharacterized protein</fullName>
    </submittedName>
</protein>
<dbReference type="EMBL" id="AACS02000008">
    <property type="protein sequence ID" value="EFI27107.1"/>
    <property type="molecule type" value="Genomic_DNA"/>
</dbReference>
<keyword evidence="2" id="KW-1185">Reference proteome</keyword>
<dbReference type="RefSeq" id="XP_002910601.1">
    <property type="nucleotide sequence ID" value="XM_002910555.1"/>
</dbReference>
<dbReference type="KEGG" id="cci:CC1G_14932"/>
<accession>D6RPB4</accession>
<sequence length="96" mass="10738">MRLHQRCFQVTTTSFINDPWRPSKQRTTLHQATNVPHHLPGTSTFIQASTKEDAFGAGHRTHQGSDMMLGTQSNEEQARAAIFVKSVPDYLNLGTT</sequence>
<dbReference type="Proteomes" id="UP000001861">
    <property type="component" value="Unassembled WGS sequence"/>
</dbReference>
<dbReference type="HOGENOM" id="CLU_2359652_0_0_1"/>
<comment type="caution">
    <text evidence="1">The sequence shown here is derived from an EMBL/GenBank/DDBJ whole genome shotgun (WGS) entry which is preliminary data.</text>
</comment>
<dbReference type="AlphaFoldDB" id="D6RPB4"/>
<proteinExistence type="predicted"/>
<evidence type="ECO:0000313" key="2">
    <source>
        <dbReference type="Proteomes" id="UP000001861"/>
    </source>
</evidence>